<proteinExistence type="predicted"/>
<dbReference type="InterPro" id="IPR024078">
    <property type="entry name" value="LmbE-like_dom_sf"/>
</dbReference>
<keyword evidence="3" id="KW-1185">Reference proteome</keyword>
<protein>
    <recommendedName>
        <fullName evidence="4">PIG-L domain-containing protein</fullName>
    </recommendedName>
</protein>
<dbReference type="GO" id="GO:0016811">
    <property type="term" value="F:hydrolase activity, acting on carbon-nitrogen (but not peptide) bonds, in linear amides"/>
    <property type="evidence" value="ECO:0007669"/>
    <property type="project" value="TreeGrafter"/>
</dbReference>
<dbReference type="GO" id="GO:0016137">
    <property type="term" value="P:glycoside metabolic process"/>
    <property type="evidence" value="ECO:0007669"/>
    <property type="project" value="UniProtKB-ARBA"/>
</dbReference>
<dbReference type="Pfam" id="PF02585">
    <property type="entry name" value="PIG-L"/>
    <property type="match status" value="1"/>
</dbReference>
<reference evidence="2 3" key="1">
    <citation type="submission" date="2016-11" db="EMBL/GenBank/DDBJ databases">
        <title>Complete genome sequence of Streptomyces niveus SCSIO 3406.</title>
        <authorList>
            <person name="Zhu Q."/>
            <person name="Cheng W."/>
            <person name="Song Y."/>
            <person name="Li Q."/>
            <person name="Ju J."/>
        </authorList>
    </citation>
    <scope>NUCLEOTIDE SEQUENCE [LARGE SCALE GENOMIC DNA]</scope>
    <source>
        <strain evidence="2 3">SCSIO 3406</strain>
    </source>
</reference>
<keyword evidence="1" id="KW-0862">Zinc</keyword>
<evidence type="ECO:0000313" key="2">
    <source>
        <dbReference type="EMBL" id="AQU70274.1"/>
    </source>
</evidence>
<dbReference type="Gene3D" id="3.40.50.10320">
    <property type="entry name" value="LmbE-like"/>
    <property type="match status" value="1"/>
</dbReference>
<evidence type="ECO:0000313" key="3">
    <source>
        <dbReference type="Proteomes" id="UP000189677"/>
    </source>
</evidence>
<accession>A0A1U9R199</accession>
<sequence length="233" mass="26656">MKIVLVVVAHPDDAEIAMGMRLLWYTLNGFRVRVHCLTTGAPGPDGTPVRQEECLAAGALLGVHEYTFSSIPDTSFAEHRGRIRADLLDVFHETRPDIVYTHFPRDQHLDHSTTAQETTSLALREARNLTYFRSPYSDGFEPNEFFVGTQELLDVKVRALKCFASQSQLDMGLFRKVAAVTHRQYIHHRVIKRFQQQPNYAELFTIARQVEVIDLSMGWQEGPAYQRPGERDR</sequence>
<dbReference type="AlphaFoldDB" id="A0A1U9R199"/>
<gene>
    <name evidence="2" type="ORF">BBN63_32930</name>
</gene>
<evidence type="ECO:0000256" key="1">
    <source>
        <dbReference type="ARBA" id="ARBA00022833"/>
    </source>
</evidence>
<dbReference type="PANTHER" id="PTHR12993:SF26">
    <property type="entry name" value="1D-MYO-INOSITOL 2-ACETAMIDO-2-DEOXY-ALPHA-D-GLUCOPYRANOSIDE DEACETYLASE"/>
    <property type="match status" value="1"/>
</dbReference>
<dbReference type="RefSeq" id="WP_078078956.1">
    <property type="nucleotide sequence ID" value="NZ_CP018047.1"/>
</dbReference>
<dbReference type="SUPFAM" id="SSF102588">
    <property type="entry name" value="LmbE-like"/>
    <property type="match status" value="1"/>
</dbReference>
<organism evidence="2 3">
    <name type="scientific">Streptomyces niveus</name>
    <name type="common">Streptomyces spheroides</name>
    <dbReference type="NCBI Taxonomy" id="193462"/>
    <lineage>
        <taxon>Bacteria</taxon>
        <taxon>Bacillati</taxon>
        <taxon>Actinomycetota</taxon>
        <taxon>Actinomycetes</taxon>
        <taxon>Kitasatosporales</taxon>
        <taxon>Streptomycetaceae</taxon>
        <taxon>Streptomyces</taxon>
    </lineage>
</organism>
<dbReference type="PANTHER" id="PTHR12993">
    <property type="entry name" value="N-ACETYLGLUCOSAMINYL-PHOSPHATIDYLINOSITOL DE-N-ACETYLASE-RELATED"/>
    <property type="match status" value="1"/>
</dbReference>
<dbReference type="Proteomes" id="UP000189677">
    <property type="component" value="Chromosome"/>
</dbReference>
<dbReference type="InterPro" id="IPR003737">
    <property type="entry name" value="GlcNAc_PI_deacetylase-related"/>
</dbReference>
<dbReference type="OrthoDB" id="3514174at2"/>
<name>A0A1U9R199_STRNV</name>
<dbReference type="KEGG" id="snw:BBN63_32930"/>
<evidence type="ECO:0008006" key="4">
    <source>
        <dbReference type="Google" id="ProtNLM"/>
    </source>
</evidence>
<dbReference type="EMBL" id="CP018047">
    <property type="protein sequence ID" value="AQU70274.1"/>
    <property type="molecule type" value="Genomic_DNA"/>
</dbReference>